<dbReference type="SMART" id="SM00343">
    <property type="entry name" value="ZnF_C2HC"/>
    <property type="match status" value="2"/>
</dbReference>
<evidence type="ECO:0000313" key="3">
    <source>
        <dbReference type="EMBL" id="CAD1822827.1"/>
    </source>
</evidence>
<feature type="domain" description="CCHC-type" evidence="2">
    <location>
        <begin position="213"/>
        <end position="229"/>
    </location>
</feature>
<dbReference type="EMBL" id="LR862142">
    <property type="protein sequence ID" value="CAD1822827.1"/>
    <property type="molecule type" value="Genomic_DNA"/>
</dbReference>
<sequence length="346" mass="38072">MERGAQERTRQRHGLEVGGSGGALGRVISGGSRVEGHRLITFALRDVSGKRKKPLKQVAWADEVGGELLKIFRCHDVAEATITDSSKGVHRDHVHQQKGSPQIAPGGSTIGCHDVAEATIADSSKGVHRDQNFLLNEYQQKGSPRIVPGWSTNGGGCRVEGGSIYCSLTDSRSYKEALVWGAHAQPADSSQRQLHSSLPPTSRAPSYARLVKRCFRCLARDHVVEACRDPVRCLRCRRTGHRAKFCSTKLNRTATNMNRALHHRGRPPLAKVYVPYTKEYLRRVELRRNALLADVIPPANLGQDPIITIKSALASRFGGTTTILRLLAAERGILPSSCRNGFRHEF</sequence>
<evidence type="ECO:0000259" key="2">
    <source>
        <dbReference type="SMART" id="SM00343"/>
    </source>
</evidence>
<dbReference type="GO" id="GO:0008270">
    <property type="term" value="F:zinc ion binding"/>
    <property type="evidence" value="ECO:0007669"/>
    <property type="project" value="InterPro"/>
</dbReference>
<evidence type="ECO:0000256" key="1">
    <source>
        <dbReference type="SAM" id="MobiDB-lite"/>
    </source>
</evidence>
<feature type="domain" description="CCHC-type" evidence="2">
    <location>
        <begin position="232"/>
        <end position="248"/>
    </location>
</feature>
<organism evidence="3">
    <name type="scientific">Ananas comosus var. bracteatus</name>
    <name type="common">red pineapple</name>
    <dbReference type="NCBI Taxonomy" id="296719"/>
    <lineage>
        <taxon>Eukaryota</taxon>
        <taxon>Viridiplantae</taxon>
        <taxon>Streptophyta</taxon>
        <taxon>Embryophyta</taxon>
        <taxon>Tracheophyta</taxon>
        <taxon>Spermatophyta</taxon>
        <taxon>Magnoliopsida</taxon>
        <taxon>Liliopsida</taxon>
        <taxon>Poales</taxon>
        <taxon>Bromeliaceae</taxon>
        <taxon>Bromelioideae</taxon>
        <taxon>Ananas</taxon>
    </lineage>
</organism>
<dbReference type="InterPro" id="IPR036875">
    <property type="entry name" value="Znf_CCHC_sf"/>
</dbReference>
<protein>
    <recommendedName>
        <fullName evidence="2">CCHC-type domain-containing protein</fullName>
    </recommendedName>
</protein>
<name>A0A6V7NW88_ANACO</name>
<dbReference type="InterPro" id="IPR001878">
    <property type="entry name" value="Znf_CCHC"/>
</dbReference>
<dbReference type="GO" id="GO:0003676">
    <property type="term" value="F:nucleic acid binding"/>
    <property type="evidence" value="ECO:0007669"/>
    <property type="project" value="InterPro"/>
</dbReference>
<accession>A0A6V7NW88</accession>
<feature type="region of interest" description="Disordered" evidence="1">
    <location>
        <begin position="88"/>
        <end position="107"/>
    </location>
</feature>
<reference evidence="3" key="1">
    <citation type="submission" date="2020-07" db="EMBL/GenBank/DDBJ databases">
        <authorList>
            <person name="Lin J."/>
        </authorList>
    </citation>
    <scope>NUCLEOTIDE SEQUENCE</scope>
</reference>
<gene>
    <name evidence="3" type="ORF">CB5_LOCUS6038</name>
</gene>
<dbReference type="AlphaFoldDB" id="A0A6V7NW88"/>
<dbReference type="Gene3D" id="4.10.60.10">
    <property type="entry name" value="Zinc finger, CCHC-type"/>
    <property type="match status" value="1"/>
</dbReference>
<proteinExistence type="predicted"/>
<dbReference type="SUPFAM" id="SSF57756">
    <property type="entry name" value="Retrovirus zinc finger-like domains"/>
    <property type="match status" value="1"/>
</dbReference>